<gene>
    <name evidence="1" type="ORF">M514_00693</name>
</gene>
<dbReference type="Proteomes" id="UP000030758">
    <property type="component" value="Unassembled WGS sequence"/>
</dbReference>
<reference evidence="1" key="1">
    <citation type="journal article" date="2014" name="Nat. Genet.">
        <title>Genome and transcriptome of the porcine whipworm Trichuris suis.</title>
        <authorList>
            <person name="Jex A.R."/>
            <person name="Nejsum P."/>
            <person name="Schwarz E.M."/>
            <person name="Hu L."/>
            <person name="Young N.D."/>
            <person name="Hall R.S."/>
            <person name="Korhonen P.K."/>
            <person name="Liao S."/>
            <person name="Thamsborg S."/>
            <person name="Xia J."/>
            <person name="Xu P."/>
            <person name="Wang S."/>
            <person name="Scheerlinck J.P."/>
            <person name="Hofmann A."/>
            <person name="Sternberg P.W."/>
            <person name="Wang J."/>
            <person name="Gasser R.B."/>
        </authorList>
    </citation>
    <scope>NUCLEOTIDE SEQUENCE [LARGE SCALE GENOMIC DNA]</scope>
    <source>
        <strain evidence="1">DCEP-RM93F</strain>
    </source>
</reference>
<accession>A0A085N6K0</accession>
<protein>
    <submittedName>
        <fullName evidence="1">Uncharacterized protein</fullName>
    </submittedName>
</protein>
<dbReference type="EMBL" id="KL367544">
    <property type="protein sequence ID" value="KFD65096.1"/>
    <property type="molecule type" value="Genomic_DNA"/>
</dbReference>
<proteinExistence type="predicted"/>
<evidence type="ECO:0000313" key="1">
    <source>
        <dbReference type="EMBL" id="KFD65096.1"/>
    </source>
</evidence>
<name>A0A085N6K0_9BILA</name>
<feature type="non-terminal residue" evidence="1">
    <location>
        <position position="86"/>
    </location>
</feature>
<organism evidence="1">
    <name type="scientific">Trichuris suis</name>
    <name type="common">pig whipworm</name>
    <dbReference type="NCBI Taxonomy" id="68888"/>
    <lineage>
        <taxon>Eukaryota</taxon>
        <taxon>Metazoa</taxon>
        <taxon>Ecdysozoa</taxon>
        <taxon>Nematoda</taxon>
        <taxon>Enoplea</taxon>
        <taxon>Dorylaimia</taxon>
        <taxon>Trichinellida</taxon>
        <taxon>Trichuridae</taxon>
        <taxon>Trichuris</taxon>
    </lineage>
</organism>
<sequence length="86" mass="10225">MRILVRPCSSNEVIVKVLLGFRGHFLLHDLLNNTTTVRLVEVLLIQENRQSSWIATRYNDKETLARIIYEPRYSFQVQTLVYRYIV</sequence>
<dbReference type="AlphaFoldDB" id="A0A085N6K0"/>